<keyword evidence="4 8" id="KW-0812">Transmembrane</keyword>
<feature type="transmembrane region" description="Helical" evidence="8">
    <location>
        <begin position="73"/>
        <end position="101"/>
    </location>
</feature>
<evidence type="ECO:0000256" key="4">
    <source>
        <dbReference type="ARBA" id="ARBA00022692"/>
    </source>
</evidence>
<sequence>MGSIKKIKKRATPFQVIVLYYFAAMTVSFILLSLPGVHKPGVHVSWLDSLFTAVSAVSVTGLTTINVSETYSLFGIIMLLVVLQLGAIGIMSAGTFLWLVVGKKIGLRERQLIMVDHNQYNLSGVVHLIKEIIKILLSIEAVGAIILTCYFYFTPYHDTFGQALLHGIFGAVSATTNGGFDITGTSMAPFRNDYFVQVVHMILITLGAIGFPVLVEVKAFLKRKHNEVFRFSLFAKITTVTYGVLFVVGTLVVLLIESFHSFKGMSWHEALFAAMFQSNSTRSAGLTTVDVTQFHESTDMFLSFLMFIGASPSSVGGGIRTTTFAIAALFLYNFARGKEDIKIFKREIYLIDVYRSFAVILLACMMVLISTMILALSEKSATLIQIVFEITSAFGTCGMSLGLTEDLSSFGKIIIMLLMFIGRVGLISFLYSLGGKSEKPKFHYPKERVIIG</sequence>
<name>A0A433RTN5_9BACL</name>
<evidence type="ECO:0000256" key="5">
    <source>
        <dbReference type="ARBA" id="ARBA00022989"/>
    </source>
</evidence>
<dbReference type="EMBL" id="JTFC01000031">
    <property type="protein sequence ID" value="RUS55504.1"/>
    <property type="molecule type" value="Genomic_DNA"/>
</dbReference>
<dbReference type="PANTHER" id="PTHR32024:SF4">
    <property type="entry name" value="KTR SYSTEM POTASSIUM UPTAKE PROTEIN D"/>
    <property type="match status" value="1"/>
</dbReference>
<feature type="transmembrane region" description="Helical" evidence="8">
    <location>
        <begin position="132"/>
        <end position="153"/>
    </location>
</feature>
<feature type="transmembrane region" description="Helical" evidence="8">
    <location>
        <begin position="233"/>
        <end position="256"/>
    </location>
</feature>
<dbReference type="GO" id="GO:0005886">
    <property type="term" value="C:plasma membrane"/>
    <property type="evidence" value="ECO:0007669"/>
    <property type="project" value="UniProtKB-SubCell"/>
</dbReference>
<proteinExistence type="predicted"/>
<dbReference type="GO" id="GO:0030001">
    <property type="term" value="P:metal ion transport"/>
    <property type="evidence" value="ECO:0007669"/>
    <property type="project" value="UniProtKB-ARBA"/>
</dbReference>
<evidence type="ECO:0000313" key="9">
    <source>
        <dbReference type="EMBL" id="RUS55504.1"/>
    </source>
</evidence>
<feature type="transmembrane region" description="Helical" evidence="8">
    <location>
        <begin position="413"/>
        <end position="433"/>
    </location>
</feature>
<dbReference type="InterPro" id="IPR003445">
    <property type="entry name" value="Cat_transpt"/>
</dbReference>
<evidence type="ECO:0000256" key="3">
    <source>
        <dbReference type="ARBA" id="ARBA00022475"/>
    </source>
</evidence>
<keyword evidence="6" id="KW-0406">Ion transport</keyword>
<keyword evidence="3" id="KW-1003">Cell membrane</keyword>
<evidence type="ECO:0000256" key="8">
    <source>
        <dbReference type="SAM" id="Phobius"/>
    </source>
</evidence>
<comment type="caution">
    <text evidence="9">The sequence shown here is derived from an EMBL/GenBank/DDBJ whole genome shotgun (WGS) entry which is preliminary data.</text>
</comment>
<evidence type="ECO:0000256" key="1">
    <source>
        <dbReference type="ARBA" id="ARBA00004651"/>
    </source>
</evidence>
<dbReference type="OrthoDB" id="9810952at2"/>
<keyword evidence="7 8" id="KW-0472">Membrane</keyword>
<feature type="transmembrane region" description="Helical" evidence="8">
    <location>
        <begin position="12"/>
        <end position="34"/>
    </location>
</feature>
<dbReference type="AlphaFoldDB" id="A0A433RTN5"/>
<evidence type="ECO:0000313" key="10">
    <source>
        <dbReference type="Proteomes" id="UP000288623"/>
    </source>
</evidence>
<feature type="transmembrane region" description="Helical" evidence="8">
    <location>
        <begin position="304"/>
        <end position="332"/>
    </location>
</feature>
<organism evidence="9 10">
    <name type="scientific">Candidatus Kurthia intestinigallinarum</name>
    <dbReference type="NCBI Taxonomy" id="1562256"/>
    <lineage>
        <taxon>Bacteria</taxon>
        <taxon>Bacillati</taxon>
        <taxon>Bacillota</taxon>
        <taxon>Bacilli</taxon>
        <taxon>Bacillales</taxon>
        <taxon>Caryophanaceae</taxon>
        <taxon>Kurthia</taxon>
    </lineage>
</organism>
<reference evidence="9 10" key="1">
    <citation type="submission" date="2014-11" db="EMBL/GenBank/DDBJ databases">
        <title>Genome sequence and analysis of novel Kurthia sp.</title>
        <authorList>
            <person name="Lawson J.N."/>
            <person name="Gonzalez J.E."/>
            <person name="Rinauldi L."/>
            <person name="Xuan Z."/>
            <person name="Firman A."/>
            <person name="Shaddox L."/>
            <person name="Trudeau A."/>
            <person name="Shah S."/>
            <person name="Reiman D."/>
        </authorList>
    </citation>
    <scope>NUCLEOTIDE SEQUENCE [LARGE SCALE GENOMIC DNA]</scope>
    <source>
        <strain evidence="9 10">3B1D</strain>
    </source>
</reference>
<dbReference type="GO" id="GO:0008324">
    <property type="term" value="F:monoatomic cation transmembrane transporter activity"/>
    <property type="evidence" value="ECO:0007669"/>
    <property type="project" value="InterPro"/>
</dbReference>
<evidence type="ECO:0000256" key="2">
    <source>
        <dbReference type="ARBA" id="ARBA00022448"/>
    </source>
</evidence>
<dbReference type="PANTHER" id="PTHR32024">
    <property type="entry name" value="TRK SYSTEM POTASSIUM UPTAKE PROTEIN TRKG-RELATED"/>
    <property type="match status" value="1"/>
</dbReference>
<feature type="transmembrane region" description="Helical" evidence="8">
    <location>
        <begin position="353"/>
        <end position="376"/>
    </location>
</feature>
<protein>
    <submittedName>
        <fullName evidence="9">ATP synthase</fullName>
    </submittedName>
</protein>
<dbReference type="Pfam" id="PF02386">
    <property type="entry name" value="TrkH"/>
    <property type="match status" value="1"/>
</dbReference>
<keyword evidence="5 8" id="KW-1133">Transmembrane helix</keyword>
<feature type="transmembrane region" description="Helical" evidence="8">
    <location>
        <begin position="194"/>
        <end position="221"/>
    </location>
</feature>
<evidence type="ECO:0000256" key="6">
    <source>
        <dbReference type="ARBA" id="ARBA00023065"/>
    </source>
</evidence>
<evidence type="ECO:0000256" key="7">
    <source>
        <dbReference type="ARBA" id="ARBA00023136"/>
    </source>
</evidence>
<comment type="subcellular location">
    <subcellularLocation>
        <location evidence="1">Cell membrane</location>
        <topology evidence="1">Multi-pass membrane protein</topology>
    </subcellularLocation>
</comment>
<dbReference type="Proteomes" id="UP000288623">
    <property type="component" value="Unassembled WGS sequence"/>
</dbReference>
<keyword evidence="10" id="KW-1185">Reference proteome</keyword>
<gene>
    <name evidence="9" type="ORF">QI30_11260</name>
</gene>
<dbReference type="RefSeq" id="WP_020189278.1">
    <property type="nucleotide sequence ID" value="NZ_JTFC01000031.1"/>
</dbReference>
<keyword evidence="2" id="KW-0813">Transport</keyword>
<accession>A0A433RTN5</accession>